<dbReference type="Proteomes" id="UP000012589">
    <property type="component" value="Unassembled WGS sequence"/>
</dbReference>
<dbReference type="AlphaFoldDB" id="N2B677"/>
<evidence type="ECO:0000313" key="1">
    <source>
        <dbReference type="EMBL" id="EMZ33905.1"/>
    </source>
</evidence>
<comment type="caution">
    <text evidence="1">The sequence shown here is derived from an EMBL/GenBank/DDBJ whole genome shotgun (WGS) entry which is preliminary data.</text>
</comment>
<dbReference type="eggNOG" id="COG2226">
    <property type="taxonomic scope" value="Bacteria"/>
</dbReference>
<dbReference type="STRING" id="1235802.C823_01186"/>
<dbReference type="InterPro" id="IPR029063">
    <property type="entry name" value="SAM-dependent_MTases_sf"/>
</dbReference>
<proteinExistence type="predicted"/>
<dbReference type="PATRIC" id="fig|1235802.3.peg.1269"/>
<dbReference type="Gene3D" id="3.40.50.150">
    <property type="entry name" value="Vaccinia Virus protein VP39"/>
    <property type="match status" value="1"/>
</dbReference>
<accession>N2B677</accession>
<organism evidence="1 2">
    <name type="scientific">Eubacterium plexicaudatum ASF492</name>
    <dbReference type="NCBI Taxonomy" id="1235802"/>
    <lineage>
        <taxon>Bacteria</taxon>
        <taxon>Bacillati</taxon>
        <taxon>Bacillota</taxon>
        <taxon>Clostridia</taxon>
        <taxon>Eubacteriales</taxon>
        <taxon>Eubacteriaceae</taxon>
        <taxon>Eubacterium</taxon>
    </lineage>
</organism>
<protein>
    <recommendedName>
        <fullName evidence="3">Methyltransferase type 11 domain-containing protein</fullName>
    </recommendedName>
</protein>
<evidence type="ECO:0000313" key="2">
    <source>
        <dbReference type="Proteomes" id="UP000012589"/>
    </source>
</evidence>
<evidence type="ECO:0008006" key="3">
    <source>
        <dbReference type="Google" id="ProtNLM"/>
    </source>
</evidence>
<gene>
    <name evidence="1" type="ORF">C823_01186</name>
</gene>
<keyword evidence="2" id="KW-1185">Reference proteome</keyword>
<sequence length="92" mass="10881">MGSSFHWTDYRQAMKEFYRILVPGGFFTAIWNPRDIESSELHKRIEDAVYSEVPQMKRVSSGKSISTEEMKEKLLSGGYFKDILLLKRRMWN</sequence>
<dbReference type="SUPFAM" id="SSF53335">
    <property type="entry name" value="S-adenosyl-L-methionine-dependent methyltransferases"/>
    <property type="match status" value="1"/>
</dbReference>
<name>N2B677_9FIRM</name>
<reference evidence="1 2" key="1">
    <citation type="journal article" date="2014" name="Genome Announc.">
        <title>Draft genome sequences of the altered schaedler flora, a defined bacterial community from gnotobiotic mice.</title>
        <authorList>
            <person name="Wannemuehler M.J."/>
            <person name="Overstreet A.M."/>
            <person name="Ward D.V."/>
            <person name="Phillips G.J."/>
        </authorList>
    </citation>
    <scope>NUCLEOTIDE SEQUENCE [LARGE SCALE GENOMIC DNA]</scope>
    <source>
        <strain evidence="1 2">ASF492</strain>
    </source>
</reference>
<dbReference type="HOGENOM" id="CLU_2408879_0_0_9"/>
<dbReference type="EMBL" id="AQFT01000038">
    <property type="protein sequence ID" value="EMZ33905.1"/>
    <property type="molecule type" value="Genomic_DNA"/>
</dbReference>